<dbReference type="PRINTS" id="PR00344">
    <property type="entry name" value="BCTRLSENSOR"/>
</dbReference>
<accession>A0A151B3N8</accession>
<keyword evidence="4" id="KW-0597">Phosphoprotein</keyword>
<dbReference type="Proteomes" id="UP000075531">
    <property type="component" value="Unassembled WGS sequence"/>
</dbReference>
<keyword evidence="8" id="KW-1133">Transmembrane helix</keyword>
<evidence type="ECO:0000259" key="10">
    <source>
        <dbReference type="PROSITE" id="PS50885"/>
    </source>
</evidence>
<sequence>MKNKTIKRDFYNLVLKIVIYTIISTIITYSLMVIIMILTNDKPTDYYLKYIDKIEKEINEKGDSILEGNLIDIKKYSPRIHGEVIDINGNHLYGEKEVKNPKFNVITSMNRDRYYNNYIYRYISIISDNNIKAIYVIKAPFSFVKNNFQHNKIKMIMYLIILMSPVLYFVIYLFLFTSKLYKSISKNIDILLEGSQKICDGNLDFYITGVRGVEFCKIEEAFNTMVKVLRNNIKELSKLDEERKMMVSSIAHDIRTPITVIKGQLEIIYDLKNSPNYEIYDNMNIINKNCDKMINLTDNLSLLYKVDGKCFLLRNEKIDLKRFLKDKELEMKKLSERENITIEFKINLNKDKYMLDSTMLTRVLDNILFNSLRFTHKGKIILEIYDEHYIGNIKKINFKCVDTGIGFKEKDTSKLFEPFYQNENYKNHFGLGLYISKKIIKNFNGEIKAYNNNFGGATVEFYILELKEYINYS</sequence>
<dbReference type="SUPFAM" id="SSF55874">
    <property type="entry name" value="ATPase domain of HSP90 chaperone/DNA topoisomerase II/histidine kinase"/>
    <property type="match status" value="1"/>
</dbReference>
<comment type="subcellular location">
    <subcellularLocation>
        <location evidence="2">Membrane</location>
    </subcellularLocation>
</comment>
<dbReference type="Pfam" id="PF02518">
    <property type="entry name" value="HATPase_c"/>
    <property type="match status" value="1"/>
</dbReference>
<keyword evidence="8" id="KW-0812">Transmembrane</keyword>
<dbReference type="Gene3D" id="3.30.565.10">
    <property type="entry name" value="Histidine kinase-like ATPase, C-terminal domain"/>
    <property type="match status" value="1"/>
</dbReference>
<dbReference type="PROSITE" id="PS50109">
    <property type="entry name" value="HIS_KIN"/>
    <property type="match status" value="1"/>
</dbReference>
<keyword evidence="12" id="KW-1185">Reference proteome</keyword>
<dbReference type="InterPro" id="IPR050351">
    <property type="entry name" value="BphY/WalK/GraS-like"/>
</dbReference>
<dbReference type="EC" id="2.7.13.3" evidence="3"/>
<evidence type="ECO:0000256" key="5">
    <source>
        <dbReference type="ARBA" id="ARBA00022679"/>
    </source>
</evidence>
<dbReference type="RefSeq" id="WP_066825726.1">
    <property type="nucleotide sequence ID" value="NZ_LTBA01000021.1"/>
</dbReference>
<evidence type="ECO:0000256" key="7">
    <source>
        <dbReference type="ARBA" id="ARBA00023012"/>
    </source>
</evidence>
<dbReference type="PROSITE" id="PS50885">
    <property type="entry name" value="HAMP"/>
    <property type="match status" value="1"/>
</dbReference>
<dbReference type="CDD" id="cd00082">
    <property type="entry name" value="HisKA"/>
    <property type="match status" value="1"/>
</dbReference>
<evidence type="ECO:0000256" key="1">
    <source>
        <dbReference type="ARBA" id="ARBA00000085"/>
    </source>
</evidence>
<dbReference type="SUPFAM" id="SSF47384">
    <property type="entry name" value="Homodimeric domain of signal transducing histidine kinase"/>
    <property type="match status" value="1"/>
</dbReference>
<dbReference type="InterPro" id="IPR005467">
    <property type="entry name" value="His_kinase_dom"/>
</dbReference>
<keyword evidence="7" id="KW-0902">Two-component regulatory system</keyword>
<keyword evidence="6 11" id="KW-0418">Kinase</keyword>
<feature type="domain" description="Histidine kinase" evidence="9">
    <location>
        <begin position="249"/>
        <end position="467"/>
    </location>
</feature>
<proteinExistence type="predicted"/>
<evidence type="ECO:0000256" key="8">
    <source>
        <dbReference type="SAM" id="Phobius"/>
    </source>
</evidence>
<evidence type="ECO:0000313" key="12">
    <source>
        <dbReference type="Proteomes" id="UP000075531"/>
    </source>
</evidence>
<evidence type="ECO:0000259" key="9">
    <source>
        <dbReference type="PROSITE" id="PS50109"/>
    </source>
</evidence>
<dbReference type="Gene3D" id="6.10.340.10">
    <property type="match status" value="1"/>
</dbReference>
<evidence type="ECO:0000256" key="2">
    <source>
        <dbReference type="ARBA" id="ARBA00004370"/>
    </source>
</evidence>
<evidence type="ECO:0000256" key="4">
    <source>
        <dbReference type="ARBA" id="ARBA00022553"/>
    </source>
</evidence>
<reference evidence="11 12" key="1">
    <citation type="submission" date="2016-02" db="EMBL/GenBank/DDBJ databases">
        <title>Genome sequence of Clostridium tepidiprofundi DSM 19306.</title>
        <authorList>
            <person name="Poehlein A."/>
            <person name="Daniel R."/>
        </authorList>
    </citation>
    <scope>NUCLEOTIDE SEQUENCE [LARGE SCALE GENOMIC DNA]</scope>
    <source>
        <strain evidence="11 12">DSM 19306</strain>
    </source>
</reference>
<comment type="caution">
    <text evidence="11">The sequence shown here is derived from an EMBL/GenBank/DDBJ whole genome shotgun (WGS) entry which is preliminary data.</text>
</comment>
<feature type="domain" description="HAMP" evidence="10">
    <location>
        <begin position="182"/>
        <end position="234"/>
    </location>
</feature>
<dbReference type="GO" id="GO:0004721">
    <property type="term" value="F:phosphoprotein phosphatase activity"/>
    <property type="evidence" value="ECO:0007669"/>
    <property type="project" value="TreeGrafter"/>
</dbReference>
<name>A0A151B3N8_9CLOT</name>
<gene>
    <name evidence="11" type="primary">yycG</name>
    <name evidence="11" type="ORF">CLTEP_18420</name>
</gene>
<dbReference type="GO" id="GO:0000155">
    <property type="term" value="F:phosphorelay sensor kinase activity"/>
    <property type="evidence" value="ECO:0007669"/>
    <property type="project" value="InterPro"/>
</dbReference>
<dbReference type="EMBL" id="LTBA01000021">
    <property type="protein sequence ID" value="KYH34267.1"/>
    <property type="molecule type" value="Genomic_DNA"/>
</dbReference>
<dbReference type="AlphaFoldDB" id="A0A151B3N8"/>
<dbReference type="Pfam" id="PF00512">
    <property type="entry name" value="HisKA"/>
    <property type="match status" value="1"/>
</dbReference>
<dbReference type="InterPro" id="IPR036890">
    <property type="entry name" value="HATPase_C_sf"/>
</dbReference>
<dbReference type="PANTHER" id="PTHR45453:SF1">
    <property type="entry name" value="PHOSPHATE REGULON SENSOR PROTEIN PHOR"/>
    <property type="match status" value="1"/>
</dbReference>
<dbReference type="SMART" id="SM00388">
    <property type="entry name" value="HisKA"/>
    <property type="match status" value="1"/>
</dbReference>
<dbReference type="PATRIC" id="fig|1121338.3.peg.1886"/>
<evidence type="ECO:0000256" key="3">
    <source>
        <dbReference type="ARBA" id="ARBA00012438"/>
    </source>
</evidence>
<dbReference type="GO" id="GO:0016036">
    <property type="term" value="P:cellular response to phosphate starvation"/>
    <property type="evidence" value="ECO:0007669"/>
    <property type="project" value="TreeGrafter"/>
</dbReference>
<dbReference type="PANTHER" id="PTHR45453">
    <property type="entry name" value="PHOSPHATE REGULON SENSOR PROTEIN PHOR"/>
    <property type="match status" value="1"/>
</dbReference>
<feature type="transmembrane region" description="Helical" evidence="8">
    <location>
        <begin position="155"/>
        <end position="175"/>
    </location>
</feature>
<dbReference type="InterPro" id="IPR003661">
    <property type="entry name" value="HisK_dim/P_dom"/>
</dbReference>
<feature type="transmembrane region" description="Helical" evidence="8">
    <location>
        <begin position="17"/>
        <end position="39"/>
    </location>
</feature>
<organism evidence="11 12">
    <name type="scientific">Clostridium tepidiprofundi DSM 19306</name>
    <dbReference type="NCBI Taxonomy" id="1121338"/>
    <lineage>
        <taxon>Bacteria</taxon>
        <taxon>Bacillati</taxon>
        <taxon>Bacillota</taxon>
        <taxon>Clostridia</taxon>
        <taxon>Eubacteriales</taxon>
        <taxon>Clostridiaceae</taxon>
        <taxon>Clostridium</taxon>
    </lineage>
</organism>
<evidence type="ECO:0000313" key="11">
    <source>
        <dbReference type="EMBL" id="KYH34267.1"/>
    </source>
</evidence>
<protein>
    <recommendedName>
        <fullName evidence="3">histidine kinase</fullName>
        <ecNumber evidence="3">2.7.13.3</ecNumber>
    </recommendedName>
</protein>
<keyword evidence="5 11" id="KW-0808">Transferase</keyword>
<dbReference type="SMART" id="SM00387">
    <property type="entry name" value="HATPase_c"/>
    <property type="match status" value="1"/>
</dbReference>
<dbReference type="InterPro" id="IPR003594">
    <property type="entry name" value="HATPase_dom"/>
</dbReference>
<evidence type="ECO:0000256" key="6">
    <source>
        <dbReference type="ARBA" id="ARBA00022777"/>
    </source>
</evidence>
<comment type="catalytic activity">
    <reaction evidence="1">
        <text>ATP + protein L-histidine = ADP + protein N-phospho-L-histidine.</text>
        <dbReference type="EC" id="2.7.13.3"/>
    </reaction>
</comment>
<dbReference type="GO" id="GO:0005886">
    <property type="term" value="C:plasma membrane"/>
    <property type="evidence" value="ECO:0007669"/>
    <property type="project" value="TreeGrafter"/>
</dbReference>
<keyword evidence="8" id="KW-0472">Membrane</keyword>
<dbReference type="STRING" id="1121338.CLTEP_18420"/>
<dbReference type="InterPro" id="IPR036097">
    <property type="entry name" value="HisK_dim/P_sf"/>
</dbReference>
<dbReference type="InterPro" id="IPR003660">
    <property type="entry name" value="HAMP_dom"/>
</dbReference>
<dbReference type="Gene3D" id="1.10.287.130">
    <property type="match status" value="1"/>
</dbReference>
<dbReference type="OrthoDB" id="84942at2"/>
<dbReference type="InterPro" id="IPR004358">
    <property type="entry name" value="Sig_transdc_His_kin-like_C"/>
</dbReference>